<dbReference type="AlphaFoldDB" id="A0A660S7D2"/>
<protein>
    <recommendedName>
        <fullName evidence="3">T9SS type A sorting domain-containing protein</fullName>
    </recommendedName>
</protein>
<dbReference type="EMBL" id="QNBC01000071">
    <property type="protein sequence ID" value="RKX65794.1"/>
    <property type="molecule type" value="Genomic_DNA"/>
</dbReference>
<evidence type="ECO:0000313" key="1">
    <source>
        <dbReference type="EMBL" id="RKX65794.1"/>
    </source>
</evidence>
<accession>A0A660S7D2</accession>
<feature type="non-terminal residue" evidence="1">
    <location>
        <position position="1"/>
    </location>
</feature>
<dbReference type="Proteomes" id="UP000282321">
    <property type="component" value="Unassembled WGS sequence"/>
</dbReference>
<evidence type="ECO:0008006" key="3">
    <source>
        <dbReference type="Google" id="ProtNLM"/>
    </source>
</evidence>
<proteinExistence type="predicted"/>
<name>A0A660S7D2_UNCT6</name>
<reference evidence="1 2" key="1">
    <citation type="submission" date="2018-06" db="EMBL/GenBank/DDBJ databases">
        <title>Extensive metabolic versatility and redundancy in microbially diverse, dynamic hydrothermal sediments.</title>
        <authorList>
            <person name="Dombrowski N."/>
            <person name="Teske A."/>
            <person name="Baker B.J."/>
        </authorList>
    </citation>
    <scope>NUCLEOTIDE SEQUENCE [LARGE SCALE GENOMIC DNA]</scope>
    <source>
        <strain evidence="1">B35_G9</strain>
    </source>
</reference>
<organism evidence="1 2">
    <name type="scientific">candidate division TA06 bacterium</name>
    <dbReference type="NCBI Taxonomy" id="2250710"/>
    <lineage>
        <taxon>Bacteria</taxon>
        <taxon>Bacteria division TA06</taxon>
    </lineage>
</organism>
<comment type="caution">
    <text evidence="1">The sequence shown here is derived from an EMBL/GenBank/DDBJ whole genome shotgun (WGS) entry which is preliminary data.</text>
</comment>
<gene>
    <name evidence="1" type="ORF">DRP44_05520</name>
</gene>
<sequence>FMNLPDSCDIYIYTLTGDLVDMIEHRDVSGNGMEYWNVLTNPNLTPASGIYLYVVETLDQKHRATGKFAIIK</sequence>
<evidence type="ECO:0000313" key="2">
    <source>
        <dbReference type="Proteomes" id="UP000282321"/>
    </source>
</evidence>